<dbReference type="InterPro" id="IPR011059">
    <property type="entry name" value="Metal-dep_hydrolase_composite"/>
</dbReference>
<accession>A0A3B0WAY9</accession>
<dbReference type="SUPFAM" id="SSF51556">
    <property type="entry name" value="Metallo-dependent hydrolases"/>
    <property type="match status" value="1"/>
</dbReference>
<gene>
    <name evidence="5" type="ORF">MNBD_GAMMA06-1968</name>
</gene>
<dbReference type="AlphaFoldDB" id="A0A3B0WAY9"/>
<keyword evidence="1" id="KW-0479">Metal-binding</keyword>
<name>A0A3B0WAY9_9ZZZZ</name>
<evidence type="ECO:0000256" key="1">
    <source>
        <dbReference type="ARBA" id="ARBA00022723"/>
    </source>
</evidence>
<dbReference type="CDD" id="cd01298">
    <property type="entry name" value="ATZ_TRZ_like"/>
    <property type="match status" value="1"/>
</dbReference>
<feature type="domain" description="Amidohydrolase-related" evidence="4">
    <location>
        <begin position="65"/>
        <end position="413"/>
    </location>
</feature>
<proteinExistence type="inferred from homology"/>
<dbReference type="Gene3D" id="2.30.40.10">
    <property type="entry name" value="Urease, subunit C, domain 1"/>
    <property type="match status" value="1"/>
</dbReference>
<evidence type="ECO:0000313" key="5">
    <source>
        <dbReference type="EMBL" id="VAW53108.1"/>
    </source>
</evidence>
<organism evidence="5">
    <name type="scientific">hydrothermal vent metagenome</name>
    <dbReference type="NCBI Taxonomy" id="652676"/>
    <lineage>
        <taxon>unclassified sequences</taxon>
        <taxon>metagenomes</taxon>
        <taxon>ecological metagenomes</taxon>
    </lineage>
</organism>
<reference evidence="5" key="1">
    <citation type="submission" date="2018-06" db="EMBL/GenBank/DDBJ databases">
        <authorList>
            <person name="Zhirakovskaya E."/>
        </authorList>
    </citation>
    <scope>NUCLEOTIDE SEQUENCE</scope>
</reference>
<dbReference type="FunFam" id="3.20.20.140:FF:000014">
    <property type="entry name" value="5-methylthioadenosine/S-adenosylhomocysteine deaminase"/>
    <property type="match status" value="1"/>
</dbReference>
<dbReference type="NCBIfam" id="NF006549">
    <property type="entry name" value="PRK09045.1"/>
    <property type="match status" value="1"/>
</dbReference>
<dbReference type="InterPro" id="IPR023512">
    <property type="entry name" value="Deaminase_MtaD/DadD"/>
</dbReference>
<dbReference type="EC" id="3.5.4.28" evidence="5"/>
<dbReference type="GO" id="GO:0046872">
    <property type="term" value="F:metal ion binding"/>
    <property type="evidence" value="ECO:0007669"/>
    <property type="project" value="UniProtKB-KW"/>
</dbReference>
<dbReference type="Pfam" id="PF01979">
    <property type="entry name" value="Amidohydro_1"/>
    <property type="match status" value="1"/>
</dbReference>
<evidence type="ECO:0000256" key="2">
    <source>
        <dbReference type="ARBA" id="ARBA00022801"/>
    </source>
</evidence>
<keyword evidence="3" id="KW-0862">Zinc</keyword>
<dbReference type="PANTHER" id="PTHR43794">
    <property type="entry name" value="AMINOHYDROLASE SSNA-RELATED"/>
    <property type="match status" value="1"/>
</dbReference>
<dbReference type="InterPro" id="IPR006680">
    <property type="entry name" value="Amidohydro-rel"/>
</dbReference>
<dbReference type="InterPro" id="IPR050287">
    <property type="entry name" value="MTA/SAH_deaminase"/>
</dbReference>
<sequence length="441" mass="48475">MKNVDTLLHARWVIPVAGKSDGKNDYLENHCIAINDDRILEILPSDQVAEKYSAAVTRHYSEHALIPGLINSHTHAAMNLFRGLADDLNLKDWLEKHIWPAETQHINENFVHTGTELAIAEMIRGGTTCFNDMYFFPDVTARVAADVGMRASIGLILIDFPTVWANNSEEYIDKGLTVFDHYKGHDLIKTAFAPHAPYTVSDEPLKQICTLADELELNIHMHIHETAFEVSEAQKNDGVRPLTRLYELGLLTPALQAVHMTQLNADEIPLLASAGSHIIHCPESNMKLASGICPVKPLLDAGVNVALGTDSSASNNDLDMFGEMRTAALLAKISNMDATAVSAVQALQMATINGARALGIDDVTGSLEVGKFADIVAVNFDTIETIPVYNPISHLVYSCSREHVSDVWIAGKQRLTDRVLNTIDETRLKQDCIKINQAIAK</sequence>
<dbReference type="PANTHER" id="PTHR43794:SF11">
    <property type="entry name" value="AMIDOHYDROLASE-RELATED DOMAIN-CONTAINING PROTEIN"/>
    <property type="match status" value="1"/>
</dbReference>
<dbReference type="SUPFAM" id="SSF51338">
    <property type="entry name" value="Composite domain of metallo-dependent hydrolases"/>
    <property type="match status" value="1"/>
</dbReference>
<evidence type="ECO:0000256" key="3">
    <source>
        <dbReference type="ARBA" id="ARBA00022833"/>
    </source>
</evidence>
<evidence type="ECO:0000259" key="4">
    <source>
        <dbReference type="Pfam" id="PF01979"/>
    </source>
</evidence>
<dbReference type="Gene3D" id="3.20.20.140">
    <property type="entry name" value="Metal-dependent hydrolases"/>
    <property type="match status" value="1"/>
</dbReference>
<protein>
    <submittedName>
        <fullName evidence="5">S-adenosylhomocysteine deaminase Methylthioadenosine deaminase</fullName>
        <ecNumber evidence="5">3.5.4.28</ecNumber>
    </submittedName>
</protein>
<keyword evidence="2 5" id="KW-0378">Hydrolase</keyword>
<dbReference type="InterPro" id="IPR032466">
    <property type="entry name" value="Metal_Hydrolase"/>
</dbReference>
<dbReference type="HAMAP" id="MF_01281">
    <property type="entry name" value="MTA_SAH_deamin"/>
    <property type="match status" value="1"/>
</dbReference>
<dbReference type="GO" id="GO:0050270">
    <property type="term" value="F:S-adenosylhomocysteine deaminase activity"/>
    <property type="evidence" value="ECO:0007669"/>
    <property type="project" value="UniProtKB-EC"/>
</dbReference>
<dbReference type="EMBL" id="UOFD01000057">
    <property type="protein sequence ID" value="VAW53108.1"/>
    <property type="molecule type" value="Genomic_DNA"/>
</dbReference>